<reference evidence="3" key="1">
    <citation type="journal article" date="2014" name="Int. J. Syst. Evol. Microbiol.">
        <title>Complete genome sequence of Corynebacterium casei LMG S-19264T (=DSM 44701T), isolated from a smear-ripened cheese.</title>
        <authorList>
            <consortium name="US DOE Joint Genome Institute (JGI-PGF)"/>
            <person name="Walter F."/>
            <person name="Albersmeier A."/>
            <person name="Kalinowski J."/>
            <person name="Ruckert C."/>
        </authorList>
    </citation>
    <scope>NUCLEOTIDE SEQUENCE</scope>
    <source>
        <strain evidence="3">CGMCC 4.7308</strain>
    </source>
</reference>
<dbReference type="EMBL" id="BMNA01000002">
    <property type="protein sequence ID" value="GGL95322.1"/>
    <property type="molecule type" value="Genomic_DNA"/>
</dbReference>
<dbReference type="InterPro" id="IPR000073">
    <property type="entry name" value="AB_hydrolase_1"/>
</dbReference>
<evidence type="ECO:0000256" key="1">
    <source>
        <dbReference type="ARBA" id="ARBA00022801"/>
    </source>
</evidence>
<comment type="caution">
    <text evidence="3">The sequence shown here is derived from an EMBL/GenBank/DDBJ whole genome shotgun (WGS) entry which is preliminary data.</text>
</comment>
<proteinExistence type="predicted"/>
<reference evidence="3" key="2">
    <citation type="submission" date="2020-09" db="EMBL/GenBank/DDBJ databases">
        <authorList>
            <person name="Sun Q."/>
            <person name="Zhou Y."/>
        </authorList>
    </citation>
    <scope>NUCLEOTIDE SEQUENCE</scope>
    <source>
        <strain evidence="3">CGMCC 4.7308</strain>
    </source>
</reference>
<keyword evidence="1 3" id="KW-0378">Hydrolase</keyword>
<protein>
    <submittedName>
        <fullName evidence="3">Alpha/beta hydrolase</fullName>
    </submittedName>
</protein>
<dbReference type="AlphaFoldDB" id="A0A917STE3"/>
<dbReference type="PANTHER" id="PTHR43329">
    <property type="entry name" value="EPOXIDE HYDROLASE"/>
    <property type="match status" value="1"/>
</dbReference>
<dbReference type="PRINTS" id="PR00111">
    <property type="entry name" value="ABHYDROLASE"/>
</dbReference>
<dbReference type="Pfam" id="PF00561">
    <property type="entry name" value="Abhydrolase_1"/>
    <property type="match status" value="1"/>
</dbReference>
<dbReference type="InterPro" id="IPR029058">
    <property type="entry name" value="AB_hydrolase_fold"/>
</dbReference>
<dbReference type="GO" id="GO:0016787">
    <property type="term" value="F:hydrolase activity"/>
    <property type="evidence" value="ECO:0007669"/>
    <property type="project" value="UniProtKB-KW"/>
</dbReference>
<evidence type="ECO:0000313" key="3">
    <source>
        <dbReference type="EMBL" id="GGL95322.1"/>
    </source>
</evidence>
<dbReference type="PRINTS" id="PR00412">
    <property type="entry name" value="EPOXHYDRLASE"/>
</dbReference>
<dbReference type="Gene3D" id="3.40.50.1820">
    <property type="entry name" value="alpha/beta hydrolase"/>
    <property type="match status" value="1"/>
</dbReference>
<gene>
    <name evidence="3" type="ORF">GCM10011594_13710</name>
</gene>
<dbReference type="SUPFAM" id="SSF53474">
    <property type="entry name" value="alpha/beta-Hydrolases"/>
    <property type="match status" value="1"/>
</dbReference>
<evidence type="ECO:0000313" key="4">
    <source>
        <dbReference type="Proteomes" id="UP000655208"/>
    </source>
</evidence>
<feature type="domain" description="AB hydrolase-1" evidence="2">
    <location>
        <begin position="23"/>
        <end position="277"/>
    </location>
</feature>
<name>A0A917STE3_9ACTN</name>
<keyword evidence="4" id="KW-1185">Reference proteome</keyword>
<dbReference type="InterPro" id="IPR000639">
    <property type="entry name" value="Epox_hydrolase-like"/>
</dbReference>
<organism evidence="3 4">
    <name type="scientific">Nakamurella endophytica</name>
    <dbReference type="NCBI Taxonomy" id="1748367"/>
    <lineage>
        <taxon>Bacteria</taxon>
        <taxon>Bacillati</taxon>
        <taxon>Actinomycetota</taxon>
        <taxon>Actinomycetes</taxon>
        <taxon>Nakamurellales</taxon>
        <taxon>Nakamurellaceae</taxon>
        <taxon>Nakamurella</taxon>
    </lineage>
</organism>
<sequence>MRVPTLRTPTLSLAYDDRGSGSPVVLVHGWPDAARGWGPVRDGLLADGYRVVVPDLRGCGDTEFLDAGTVRDGSADALARDVLDLADALGLDRFAVVGHDWGARTAYTLAAAAPERLRSIAGLALAYQPRGRFRMPSFRQARLFWYQWLMFVDAGVAAVRADPVGFAREQWETWSPPGWFDDDEFRATARAFENPDWVAVTLQAYRFRFDPDEPLDPHYDDIRATVAATEHLSVPTLMIQGGADHCDPPEASEGLEGHFDDHRRVVIAGVGHFPHREAPDEVLAQLRRHLARHP</sequence>
<dbReference type="Proteomes" id="UP000655208">
    <property type="component" value="Unassembled WGS sequence"/>
</dbReference>
<evidence type="ECO:0000259" key="2">
    <source>
        <dbReference type="Pfam" id="PF00561"/>
    </source>
</evidence>
<accession>A0A917STE3</accession>